<sequence length="90" mass="9428">MAVQPPRPGVTPQLPARTGQAGGARAAAQRAFFDAALNKTSATSAPVVAQKVQAPPPQPGVTRLRAETVQQPQEQPTRILRPGSLLDIKV</sequence>
<dbReference type="RefSeq" id="WP_211937085.1">
    <property type="nucleotide sequence ID" value="NZ_CP073078.1"/>
</dbReference>
<evidence type="ECO:0000256" key="1">
    <source>
        <dbReference type="SAM" id="MobiDB-lite"/>
    </source>
</evidence>
<reference evidence="2" key="1">
    <citation type="submission" date="2021-04" db="EMBL/GenBank/DDBJ databases">
        <title>The complete genome sequence of Caulobacter sp. S6.</title>
        <authorList>
            <person name="Tang Y."/>
            <person name="Ouyang W."/>
            <person name="Liu Q."/>
            <person name="Huang B."/>
            <person name="Guo Z."/>
            <person name="Lei P."/>
        </authorList>
    </citation>
    <scope>NUCLEOTIDE SEQUENCE</scope>
    <source>
        <strain evidence="2">S6</strain>
    </source>
</reference>
<accession>A0A975ITR2</accession>
<dbReference type="Proteomes" id="UP000676409">
    <property type="component" value="Chromosome"/>
</dbReference>
<organism evidence="2 3">
    <name type="scientific">Phenylobacterium montanum</name>
    <dbReference type="NCBI Taxonomy" id="2823693"/>
    <lineage>
        <taxon>Bacteria</taxon>
        <taxon>Pseudomonadati</taxon>
        <taxon>Pseudomonadota</taxon>
        <taxon>Alphaproteobacteria</taxon>
        <taxon>Caulobacterales</taxon>
        <taxon>Caulobacteraceae</taxon>
        <taxon>Phenylobacterium</taxon>
    </lineage>
</organism>
<dbReference type="AlphaFoldDB" id="A0A975ITR2"/>
<protein>
    <submittedName>
        <fullName evidence="2">Uncharacterized protein</fullName>
    </submittedName>
</protein>
<keyword evidence="3" id="KW-1185">Reference proteome</keyword>
<feature type="region of interest" description="Disordered" evidence="1">
    <location>
        <begin position="1"/>
        <end position="25"/>
    </location>
</feature>
<name>A0A975ITR2_9CAUL</name>
<evidence type="ECO:0000313" key="3">
    <source>
        <dbReference type="Proteomes" id="UP000676409"/>
    </source>
</evidence>
<dbReference type="KEGG" id="caul:KCG34_18455"/>
<feature type="compositionally biased region" description="Low complexity" evidence="1">
    <location>
        <begin position="16"/>
        <end position="25"/>
    </location>
</feature>
<gene>
    <name evidence="2" type="ORF">KCG34_18455</name>
</gene>
<evidence type="ECO:0000313" key="2">
    <source>
        <dbReference type="EMBL" id="QUD87033.1"/>
    </source>
</evidence>
<dbReference type="EMBL" id="CP073078">
    <property type="protein sequence ID" value="QUD87033.1"/>
    <property type="molecule type" value="Genomic_DNA"/>
</dbReference>
<proteinExistence type="predicted"/>